<keyword evidence="6" id="KW-1185">Reference proteome</keyword>
<dbReference type="EMBL" id="JADCUA010000019">
    <property type="protein sequence ID" value="KAH9833196.1"/>
    <property type="molecule type" value="Genomic_DNA"/>
</dbReference>
<sequence length="313" mass="33490">MAKRQLATLSLPVFVLSALDRAGYQTVEDLSGATPDSLSKDLNISLPSSQAVFQATQMPRSVPLTQSAALLVGGSKAYSTKLAELDALLEGGLKRGFILELSGPPGSIKETVAMNVVSSFVEASHHVLFVDMQNMTSPATLVRSLRTSSSAPQDCQGRVHHLRIHTLPDLMIFLRNLPSYLQDHPETALLVLNSLSYPFQSLAGLSNSTRVALLDRVKQTLTRASASTKLTVVITSQLATKLLKPDGSAADFETGSRAIMAPALGPAYLPSAKTYRVCVVPRSRTAGVFRLLSSPLAVHGSQPPVEEAYQLAR</sequence>
<accession>A0ABQ8K7F9</accession>
<dbReference type="InterPro" id="IPR027417">
    <property type="entry name" value="P-loop_NTPase"/>
</dbReference>
<dbReference type="PANTHER" id="PTHR46457">
    <property type="entry name" value="DNA REPAIR PROTEIN RAD51 HOMOLOG 4"/>
    <property type="match status" value="1"/>
</dbReference>
<reference evidence="5 6" key="1">
    <citation type="journal article" date="2021" name="Environ. Microbiol.">
        <title>Gene family expansions and transcriptome signatures uncover fungal adaptations to wood decay.</title>
        <authorList>
            <person name="Hage H."/>
            <person name="Miyauchi S."/>
            <person name="Viragh M."/>
            <person name="Drula E."/>
            <person name="Min B."/>
            <person name="Chaduli D."/>
            <person name="Navarro D."/>
            <person name="Favel A."/>
            <person name="Norest M."/>
            <person name="Lesage-Meessen L."/>
            <person name="Balint B."/>
            <person name="Merenyi Z."/>
            <person name="de Eugenio L."/>
            <person name="Morin E."/>
            <person name="Martinez A.T."/>
            <person name="Baldrian P."/>
            <person name="Stursova M."/>
            <person name="Martinez M.J."/>
            <person name="Novotny C."/>
            <person name="Magnuson J.K."/>
            <person name="Spatafora J.W."/>
            <person name="Maurice S."/>
            <person name="Pangilinan J."/>
            <person name="Andreopoulos W."/>
            <person name="LaButti K."/>
            <person name="Hundley H."/>
            <person name="Na H."/>
            <person name="Kuo A."/>
            <person name="Barry K."/>
            <person name="Lipzen A."/>
            <person name="Henrissat B."/>
            <person name="Riley R."/>
            <person name="Ahrendt S."/>
            <person name="Nagy L.G."/>
            <person name="Grigoriev I.V."/>
            <person name="Martin F."/>
            <person name="Rosso M.N."/>
        </authorList>
    </citation>
    <scope>NUCLEOTIDE SEQUENCE [LARGE SCALE GENOMIC DNA]</scope>
    <source>
        <strain evidence="5 6">CIRM-BRFM 1785</strain>
    </source>
</reference>
<dbReference type="PANTHER" id="PTHR46457:SF1">
    <property type="entry name" value="DNA REPAIR PROTEIN RAD51 HOMOLOG 4"/>
    <property type="match status" value="1"/>
</dbReference>
<dbReference type="SUPFAM" id="SSF52540">
    <property type="entry name" value="P-loop containing nucleoside triphosphate hydrolases"/>
    <property type="match status" value="1"/>
</dbReference>
<dbReference type="Gene3D" id="3.40.50.300">
    <property type="entry name" value="P-loop containing nucleotide triphosphate hydrolases"/>
    <property type="match status" value="1"/>
</dbReference>
<dbReference type="RefSeq" id="XP_047775962.1">
    <property type="nucleotide sequence ID" value="XM_047924535.1"/>
</dbReference>
<feature type="signal peptide" evidence="3">
    <location>
        <begin position="1"/>
        <end position="17"/>
    </location>
</feature>
<feature type="chain" id="PRO_5046851587" evidence="3">
    <location>
        <begin position="18"/>
        <end position="313"/>
    </location>
</feature>
<gene>
    <name evidence="5" type="ORF">C8Q71DRAFT_774592</name>
</gene>
<organism evidence="5 6">
    <name type="scientific">Rhodofomes roseus</name>
    <dbReference type="NCBI Taxonomy" id="34475"/>
    <lineage>
        <taxon>Eukaryota</taxon>
        <taxon>Fungi</taxon>
        <taxon>Dikarya</taxon>
        <taxon>Basidiomycota</taxon>
        <taxon>Agaricomycotina</taxon>
        <taxon>Agaricomycetes</taxon>
        <taxon>Polyporales</taxon>
        <taxon>Rhodofomes</taxon>
    </lineage>
</organism>
<evidence type="ECO:0000256" key="2">
    <source>
        <dbReference type="ARBA" id="ARBA00023242"/>
    </source>
</evidence>
<protein>
    <submittedName>
        <fullName evidence="5">P-loop containing nucleoside triphosphate hydrolase protein</fullName>
    </submittedName>
</protein>
<keyword evidence="5" id="KW-0378">Hydrolase</keyword>
<evidence type="ECO:0000256" key="3">
    <source>
        <dbReference type="SAM" id="SignalP"/>
    </source>
</evidence>
<comment type="subcellular location">
    <subcellularLocation>
        <location evidence="1">Nucleus</location>
    </subcellularLocation>
</comment>
<evidence type="ECO:0000256" key="1">
    <source>
        <dbReference type="ARBA" id="ARBA00004123"/>
    </source>
</evidence>
<dbReference type="GO" id="GO:0016787">
    <property type="term" value="F:hydrolase activity"/>
    <property type="evidence" value="ECO:0007669"/>
    <property type="project" value="UniProtKB-KW"/>
</dbReference>
<dbReference type="Proteomes" id="UP000814176">
    <property type="component" value="Unassembled WGS sequence"/>
</dbReference>
<evidence type="ECO:0000313" key="5">
    <source>
        <dbReference type="EMBL" id="KAH9833196.1"/>
    </source>
</evidence>
<comment type="caution">
    <text evidence="5">The sequence shown here is derived from an EMBL/GenBank/DDBJ whole genome shotgun (WGS) entry which is preliminary data.</text>
</comment>
<keyword evidence="2" id="KW-0539">Nucleus</keyword>
<evidence type="ECO:0000313" key="6">
    <source>
        <dbReference type="Proteomes" id="UP000814176"/>
    </source>
</evidence>
<dbReference type="InterPro" id="IPR051988">
    <property type="entry name" value="HRR_RAD51_Paralog"/>
</dbReference>
<dbReference type="GeneID" id="72005267"/>
<evidence type="ECO:0000259" key="4">
    <source>
        <dbReference type="PROSITE" id="PS50162"/>
    </source>
</evidence>
<dbReference type="PROSITE" id="PS50162">
    <property type="entry name" value="RECA_2"/>
    <property type="match status" value="1"/>
</dbReference>
<feature type="domain" description="RecA family profile 1" evidence="4">
    <location>
        <begin position="74"/>
        <end position="238"/>
    </location>
</feature>
<dbReference type="InterPro" id="IPR020588">
    <property type="entry name" value="RecA_ATP-bd"/>
</dbReference>
<name>A0ABQ8K7F9_9APHY</name>
<keyword evidence="3" id="KW-0732">Signal</keyword>
<proteinExistence type="predicted"/>